<dbReference type="PANTHER" id="PTHR14582">
    <property type="entry name" value="INNER KINETOCHORE SUBUNIT MAL2"/>
    <property type="match status" value="1"/>
</dbReference>
<keyword evidence="5" id="KW-0539">Nucleus</keyword>
<dbReference type="InterPro" id="IPR018464">
    <property type="entry name" value="CENP-O"/>
</dbReference>
<proteinExistence type="inferred from homology"/>
<comment type="caution">
    <text evidence="7">The sequence shown here is derived from an EMBL/GenBank/DDBJ whole genome shotgun (WGS) entry which is preliminary data.</text>
</comment>
<keyword evidence="8" id="KW-1185">Reference proteome</keyword>
<evidence type="ECO:0000256" key="5">
    <source>
        <dbReference type="ARBA" id="ARBA00023242"/>
    </source>
</evidence>
<keyword evidence="6" id="KW-0137">Centromere</keyword>
<evidence type="ECO:0000256" key="3">
    <source>
        <dbReference type="ARBA" id="ARBA00007321"/>
    </source>
</evidence>
<dbReference type="EMBL" id="JAATIQ010000175">
    <property type="protein sequence ID" value="KAF4373734.1"/>
    <property type="molecule type" value="Genomic_DNA"/>
</dbReference>
<dbReference type="CDD" id="cd23836">
    <property type="entry name" value="DRWD-C_CENP-O"/>
    <property type="match status" value="1"/>
</dbReference>
<dbReference type="GO" id="GO:0031511">
    <property type="term" value="C:Mis6-Sim4 complex"/>
    <property type="evidence" value="ECO:0007669"/>
    <property type="project" value="TreeGrafter"/>
</dbReference>
<dbReference type="Pfam" id="PF09496">
    <property type="entry name" value="CENP-O"/>
    <property type="match status" value="1"/>
</dbReference>
<accession>A0A7J6FSN0</accession>
<evidence type="ECO:0000313" key="7">
    <source>
        <dbReference type="EMBL" id="KAF4373734.1"/>
    </source>
</evidence>
<comment type="subcellular location">
    <subcellularLocation>
        <location evidence="2">Chromosome</location>
        <location evidence="2">Centromere</location>
    </subcellularLocation>
    <subcellularLocation>
        <location evidence="1">Nucleus</location>
    </subcellularLocation>
</comment>
<sequence length="231" mass="26852">MRFSAFSTLLWFAGEPREMYHCVLESKSFLEKMTVLEHTFPFFLPVREAEIDLLSSNAIVRLVSCIDIVDLHFLLLVLCQFTIFYHGCFQKFIDYIGELSQAYVDRREQVCLVKELYGNQLGEICHSLSYQMIEFSLYKFDWSVKVTVAIRYVDLVSVLPSHIKVLAWPIQQPKKNSSTRMTMKRNLGIPCPTSREGNEIMVGQTCHIRLFYAEDALRSMSLPEGQAYFLF</sequence>
<dbReference type="AlphaFoldDB" id="A0A7J6FSN0"/>
<gene>
    <name evidence="7" type="ORF">G4B88_002238</name>
</gene>
<organism evidence="7 8">
    <name type="scientific">Cannabis sativa</name>
    <name type="common">Hemp</name>
    <name type="synonym">Marijuana</name>
    <dbReference type="NCBI Taxonomy" id="3483"/>
    <lineage>
        <taxon>Eukaryota</taxon>
        <taxon>Viridiplantae</taxon>
        <taxon>Streptophyta</taxon>
        <taxon>Embryophyta</taxon>
        <taxon>Tracheophyta</taxon>
        <taxon>Spermatophyta</taxon>
        <taxon>Magnoliopsida</taxon>
        <taxon>eudicotyledons</taxon>
        <taxon>Gunneridae</taxon>
        <taxon>Pentapetalae</taxon>
        <taxon>rosids</taxon>
        <taxon>fabids</taxon>
        <taxon>Rosales</taxon>
        <taxon>Cannabaceae</taxon>
        <taxon>Cannabis</taxon>
    </lineage>
</organism>
<evidence type="ECO:0000256" key="2">
    <source>
        <dbReference type="ARBA" id="ARBA00004584"/>
    </source>
</evidence>
<comment type="similarity">
    <text evidence="3">Belongs to the CENP-O/MCM21 family.</text>
</comment>
<dbReference type="Proteomes" id="UP000583929">
    <property type="component" value="Unassembled WGS sequence"/>
</dbReference>
<keyword evidence="4" id="KW-0158">Chromosome</keyword>
<dbReference type="PANTHER" id="PTHR14582:SF1">
    <property type="entry name" value="CENTROMERE PROTEIN O"/>
    <property type="match status" value="1"/>
</dbReference>
<protein>
    <submittedName>
        <fullName evidence="7">Uncharacterized protein</fullName>
    </submittedName>
</protein>
<reference evidence="7 8" key="1">
    <citation type="journal article" date="2020" name="bioRxiv">
        <title>Sequence and annotation of 42 cannabis genomes reveals extensive copy number variation in cannabinoid synthesis and pathogen resistance genes.</title>
        <authorList>
            <person name="Mckernan K.J."/>
            <person name="Helbert Y."/>
            <person name="Kane L.T."/>
            <person name="Ebling H."/>
            <person name="Zhang L."/>
            <person name="Liu B."/>
            <person name="Eaton Z."/>
            <person name="Mclaughlin S."/>
            <person name="Kingan S."/>
            <person name="Baybayan P."/>
            <person name="Concepcion G."/>
            <person name="Jordan M."/>
            <person name="Riva A."/>
            <person name="Barbazuk W."/>
            <person name="Harkins T."/>
        </authorList>
    </citation>
    <scope>NUCLEOTIDE SEQUENCE [LARGE SCALE GENOMIC DNA]</scope>
    <source>
        <strain evidence="8">cv. Jamaican Lion 4</strain>
        <tissue evidence="7">Leaf</tissue>
    </source>
</reference>
<name>A0A7J6FSN0_CANSA</name>
<evidence type="ECO:0000256" key="1">
    <source>
        <dbReference type="ARBA" id="ARBA00004123"/>
    </source>
</evidence>
<evidence type="ECO:0000313" key="8">
    <source>
        <dbReference type="Proteomes" id="UP000583929"/>
    </source>
</evidence>
<dbReference type="GO" id="GO:0005634">
    <property type="term" value="C:nucleus"/>
    <property type="evidence" value="ECO:0007669"/>
    <property type="project" value="UniProtKB-SubCell"/>
</dbReference>
<evidence type="ECO:0000256" key="4">
    <source>
        <dbReference type="ARBA" id="ARBA00022454"/>
    </source>
</evidence>
<evidence type="ECO:0000256" key="6">
    <source>
        <dbReference type="ARBA" id="ARBA00023328"/>
    </source>
</evidence>